<accession>A0A382Y4Z9</accession>
<reference evidence="1" key="1">
    <citation type="submission" date="2018-05" db="EMBL/GenBank/DDBJ databases">
        <authorList>
            <person name="Lanie J.A."/>
            <person name="Ng W.-L."/>
            <person name="Kazmierczak K.M."/>
            <person name="Andrzejewski T.M."/>
            <person name="Davidsen T.M."/>
            <person name="Wayne K.J."/>
            <person name="Tettelin H."/>
            <person name="Glass J.I."/>
            <person name="Rusch D."/>
            <person name="Podicherti R."/>
            <person name="Tsui H.-C.T."/>
            <person name="Winkler M.E."/>
        </authorList>
    </citation>
    <scope>NUCLEOTIDE SEQUENCE</scope>
</reference>
<dbReference type="EMBL" id="UINC01172478">
    <property type="protein sequence ID" value="SVD77568.1"/>
    <property type="molecule type" value="Genomic_DNA"/>
</dbReference>
<sequence>MLKKIGNIGSLISADLTDFIKNDPEPQWQVVYGTPKHGLSKHPFKKWESVKQYLHGYDEVAQYSTELHEIHSIYSVHEFKVDLKEFEKAHLQRHEFYPAVMRFDMALTDKVQPILDYLNMDYAIIKTTYQPPGALYPVHYDQMHSSKYIFESISSAIDVSQDTILRFTTFLEDWKQGQFLFADDTILQWKKGDMYCWDDKVLHGSANVGLHPKICLTITGPYK</sequence>
<gene>
    <name evidence="1" type="ORF">METZ01_LOCUS430422</name>
</gene>
<evidence type="ECO:0000313" key="1">
    <source>
        <dbReference type="EMBL" id="SVD77568.1"/>
    </source>
</evidence>
<organism evidence="1">
    <name type="scientific">marine metagenome</name>
    <dbReference type="NCBI Taxonomy" id="408172"/>
    <lineage>
        <taxon>unclassified sequences</taxon>
        <taxon>metagenomes</taxon>
        <taxon>ecological metagenomes</taxon>
    </lineage>
</organism>
<proteinExistence type="predicted"/>
<name>A0A382Y4Z9_9ZZZZ</name>
<dbReference type="AlphaFoldDB" id="A0A382Y4Z9"/>
<evidence type="ECO:0008006" key="2">
    <source>
        <dbReference type="Google" id="ProtNLM"/>
    </source>
</evidence>
<protein>
    <recommendedName>
        <fullName evidence="2">Fe2OG dioxygenase domain-containing protein</fullName>
    </recommendedName>
</protein>